<dbReference type="PANTHER" id="PTHR34069:SF2">
    <property type="entry name" value="BETA-KETOACYL-[ACYL-CARRIER-PROTEIN] SYNTHASE III"/>
    <property type="match status" value="1"/>
</dbReference>
<dbReference type="Gene3D" id="3.40.47.10">
    <property type="match status" value="2"/>
</dbReference>
<evidence type="ECO:0000313" key="5">
    <source>
        <dbReference type="EMBL" id="TCM67760.1"/>
    </source>
</evidence>
<keyword evidence="6" id="KW-1185">Reference proteome</keyword>
<dbReference type="InterPro" id="IPR013747">
    <property type="entry name" value="ACP_syn_III_C"/>
</dbReference>
<protein>
    <submittedName>
        <fullName evidence="5">Beta-ketodecanoyl-[acyl-carrier-protein] synthase</fullName>
    </submittedName>
</protein>
<dbReference type="SUPFAM" id="SSF53901">
    <property type="entry name" value="Thiolase-like"/>
    <property type="match status" value="1"/>
</dbReference>
<dbReference type="NCBIfam" id="NF005703">
    <property type="entry name" value="PRK07515.1"/>
    <property type="match status" value="1"/>
</dbReference>
<comment type="caution">
    <text evidence="5">The sequence shown here is derived from an EMBL/GenBank/DDBJ whole genome shotgun (WGS) entry which is preliminary data.</text>
</comment>
<dbReference type="PANTHER" id="PTHR34069">
    <property type="entry name" value="3-OXOACYL-[ACYL-CARRIER-PROTEIN] SYNTHASE 3"/>
    <property type="match status" value="1"/>
</dbReference>
<reference evidence="5 6" key="1">
    <citation type="submission" date="2019-03" db="EMBL/GenBank/DDBJ databases">
        <title>Genomic analyses of the natural microbiome of Caenorhabditis elegans.</title>
        <authorList>
            <person name="Samuel B."/>
        </authorList>
    </citation>
    <scope>NUCLEOTIDE SEQUENCE [LARGE SCALE GENOMIC DNA]</scope>
    <source>
        <strain evidence="5 6">JUb89</strain>
    </source>
</reference>
<evidence type="ECO:0000259" key="3">
    <source>
        <dbReference type="Pfam" id="PF08541"/>
    </source>
</evidence>
<dbReference type="InterPro" id="IPR013751">
    <property type="entry name" value="ACP_syn_III_N"/>
</dbReference>
<evidence type="ECO:0000256" key="1">
    <source>
        <dbReference type="ARBA" id="ARBA00022679"/>
    </source>
</evidence>
<feature type="domain" description="Beta-ketoacyl-[acyl-carrier-protein] synthase III N-terminal" evidence="4">
    <location>
        <begin position="149"/>
        <end position="226"/>
    </location>
</feature>
<dbReference type="Pfam" id="PF08541">
    <property type="entry name" value="ACP_syn_III_C"/>
    <property type="match status" value="1"/>
</dbReference>
<organism evidence="5 6">
    <name type="scientific">Acinetobacter calcoaceticus</name>
    <dbReference type="NCBI Taxonomy" id="471"/>
    <lineage>
        <taxon>Bacteria</taxon>
        <taxon>Pseudomonadati</taxon>
        <taxon>Pseudomonadota</taxon>
        <taxon>Gammaproteobacteria</taxon>
        <taxon>Moraxellales</taxon>
        <taxon>Moraxellaceae</taxon>
        <taxon>Acinetobacter</taxon>
        <taxon>Acinetobacter calcoaceticus/baumannii complex</taxon>
    </lineage>
</organism>
<dbReference type="AlphaFoldDB" id="A0A4R1XYM7"/>
<sequence length="371" mass="40875">MGIRITGTGLYHPDQVITNEELVESLNAYVERFNHEHADQIEAGELTALRGSSAEFIEKASGVKRRYVIEKSGILDPTRLRPYLKERGDDELSIQAEWGVTAAKQAMQNAGVTAEDIDVVILACSNMQRPYPAVAVEIQTALGIQGYAYDMNVACSAATFGLKQAYDAIQSGARRVLLVNVEITSGHTDYRSRDCHFIFGDVATASIIENTDSKTGFEIVDTHLFTQFSNNIRNNFGFLNRSEDAVKDDKQFRQDGRKVFKEVCPLVAKLITNQLAKNQIEPQQVKRFWLHQANATMNELILKLVVGKQAAETDPALVPIILDEFANTSSAGVIIALHRTADQVDDGEYGVLCSFGAGYSVGSILVQKRVA</sequence>
<dbReference type="GO" id="GO:0044550">
    <property type="term" value="P:secondary metabolite biosynthetic process"/>
    <property type="evidence" value="ECO:0007669"/>
    <property type="project" value="TreeGrafter"/>
</dbReference>
<dbReference type="CDD" id="cd00830">
    <property type="entry name" value="KAS_III"/>
    <property type="match status" value="1"/>
</dbReference>
<proteinExistence type="predicted"/>
<dbReference type="EMBL" id="SLVJ01000007">
    <property type="protein sequence ID" value="TCM67760.1"/>
    <property type="molecule type" value="Genomic_DNA"/>
</dbReference>
<dbReference type="Pfam" id="PF08545">
    <property type="entry name" value="ACP_syn_III"/>
    <property type="match status" value="1"/>
</dbReference>
<keyword evidence="2" id="KW-0012">Acyltransferase</keyword>
<evidence type="ECO:0000313" key="6">
    <source>
        <dbReference type="Proteomes" id="UP000294963"/>
    </source>
</evidence>
<keyword evidence="1" id="KW-0808">Transferase</keyword>
<dbReference type="GO" id="GO:0004315">
    <property type="term" value="F:3-oxoacyl-[acyl-carrier-protein] synthase activity"/>
    <property type="evidence" value="ECO:0007669"/>
    <property type="project" value="InterPro"/>
</dbReference>
<accession>A0A4R1XYM7</accession>
<dbReference type="GO" id="GO:0006633">
    <property type="term" value="P:fatty acid biosynthetic process"/>
    <property type="evidence" value="ECO:0007669"/>
    <property type="project" value="InterPro"/>
</dbReference>
<gene>
    <name evidence="5" type="ORF">EC844_10754</name>
</gene>
<name>A0A4R1XYM7_ACICA</name>
<dbReference type="Proteomes" id="UP000294963">
    <property type="component" value="Unassembled WGS sequence"/>
</dbReference>
<dbReference type="InterPro" id="IPR016039">
    <property type="entry name" value="Thiolase-like"/>
</dbReference>
<evidence type="ECO:0000256" key="2">
    <source>
        <dbReference type="ARBA" id="ARBA00023315"/>
    </source>
</evidence>
<dbReference type="OrthoDB" id="4336181at2"/>
<feature type="domain" description="Beta-ketoacyl-[acyl-carrier-protein] synthase III C-terminal" evidence="3">
    <location>
        <begin position="275"/>
        <end position="367"/>
    </location>
</feature>
<evidence type="ECO:0000259" key="4">
    <source>
        <dbReference type="Pfam" id="PF08545"/>
    </source>
</evidence>